<gene>
    <name evidence="1" type="ORF">ILEXP_LOCUS39113</name>
</gene>
<organism evidence="1 2">
    <name type="scientific">Ilex paraguariensis</name>
    <name type="common">yerba mate</name>
    <dbReference type="NCBI Taxonomy" id="185542"/>
    <lineage>
        <taxon>Eukaryota</taxon>
        <taxon>Viridiplantae</taxon>
        <taxon>Streptophyta</taxon>
        <taxon>Embryophyta</taxon>
        <taxon>Tracheophyta</taxon>
        <taxon>Spermatophyta</taxon>
        <taxon>Magnoliopsida</taxon>
        <taxon>eudicotyledons</taxon>
        <taxon>Gunneridae</taxon>
        <taxon>Pentapetalae</taxon>
        <taxon>asterids</taxon>
        <taxon>campanulids</taxon>
        <taxon>Aquifoliales</taxon>
        <taxon>Aquifoliaceae</taxon>
        <taxon>Ilex</taxon>
    </lineage>
</organism>
<dbReference type="Proteomes" id="UP001642360">
    <property type="component" value="Unassembled WGS sequence"/>
</dbReference>
<comment type="caution">
    <text evidence="1">The sequence shown here is derived from an EMBL/GenBank/DDBJ whole genome shotgun (WGS) entry which is preliminary data.</text>
</comment>
<dbReference type="InterPro" id="IPR004158">
    <property type="entry name" value="DUF247_pln"/>
</dbReference>
<sequence length="252" mass="28723">MILVDAAFMIELMWSTRFFSTVDLNDPIFHKPWTVFDINYDIMFFENQIPFFVLEDLFDLANFEAYQIPGGTAERPSLVDLTCKYFKEYFGILSQADYILEIRNSLQAKHLLDFLRNCLIPSQPPKPPNTSGKYSTGGCATKLHEAGVTFKKGESKNLFDVKFENGVLEIPNLPFENRIDYIVFFDNLIDSLEDVDLLGRSGIIKPVNGDNKDVSNMFNKLGKDIVINREGYYFAGIHNQLLEFIGTNGGQP</sequence>
<name>A0ABC8TKA2_9AQUA</name>
<dbReference type="EMBL" id="CAUOFW020005336">
    <property type="protein sequence ID" value="CAK9169644.1"/>
    <property type="molecule type" value="Genomic_DNA"/>
</dbReference>
<evidence type="ECO:0000313" key="1">
    <source>
        <dbReference type="EMBL" id="CAK9169644.1"/>
    </source>
</evidence>
<evidence type="ECO:0000313" key="2">
    <source>
        <dbReference type="Proteomes" id="UP001642360"/>
    </source>
</evidence>
<proteinExistence type="predicted"/>
<accession>A0ABC8TKA2</accession>
<dbReference type="PANTHER" id="PTHR31170:SF25">
    <property type="entry name" value="BNAA09G04570D PROTEIN"/>
    <property type="match status" value="1"/>
</dbReference>
<protein>
    <submittedName>
        <fullName evidence="1">Uncharacterized protein</fullName>
    </submittedName>
</protein>
<dbReference type="AlphaFoldDB" id="A0ABC8TKA2"/>
<dbReference type="Pfam" id="PF03140">
    <property type="entry name" value="DUF247"/>
    <property type="match status" value="2"/>
</dbReference>
<reference evidence="1 2" key="1">
    <citation type="submission" date="2024-02" db="EMBL/GenBank/DDBJ databases">
        <authorList>
            <person name="Vignale AGUSTIN F."/>
            <person name="Sosa J E."/>
            <person name="Modenutti C."/>
        </authorList>
    </citation>
    <scope>NUCLEOTIDE SEQUENCE [LARGE SCALE GENOMIC DNA]</scope>
</reference>
<keyword evidence="2" id="KW-1185">Reference proteome</keyword>
<dbReference type="PANTHER" id="PTHR31170">
    <property type="entry name" value="BNAC04G53230D PROTEIN"/>
    <property type="match status" value="1"/>
</dbReference>